<protein>
    <recommendedName>
        <fullName evidence="8">ATP12-domain-containing protein</fullName>
    </recommendedName>
</protein>
<dbReference type="InterPro" id="IPR023335">
    <property type="entry name" value="ATP12_ortho_dom_sf"/>
</dbReference>
<name>A0A550CAK9_9AGAR</name>
<reference evidence="6 7" key="1">
    <citation type="journal article" date="2019" name="New Phytol.">
        <title>Comparative genomics reveals unique wood-decay strategies and fruiting body development in the Schizophyllaceae.</title>
        <authorList>
            <person name="Almasi E."/>
            <person name="Sahu N."/>
            <person name="Krizsan K."/>
            <person name="Balint B."/>
            <person name="Kovacs G.M."/>
            <person name="Kiss B."/>
            <person name="Cseklye J."/>
            <person name="Drula E."/>
            <person name="Henrissat B."/>
            <person name="Nagy I."/>
            <person name="Chovatia M."/>
            <person name="Adam C."/>
            <person name="LaButti K."/>
            <person name="Lipzen A."/>
            <person name="Riley R."/>
            <person name="Grigoriev I.V."/>
            <person name="Nagy L.G."/>
        </authorList>
    </citation>
    <scope>NUCLEOTIDE SEQUENCE [LARGE SCALE GENOMIC DNA]</scope>
    <source>
        <strain evidence="6 7">NL-1724</strain>
    </source>
</reference>
<dbReference type="InterPro" id="IPR042272">
    <property type="entry name" value="ATP12_ATP_synth-F1-assembly_N"/>
</dbReference>
<dbReference type="OrthoDB" id="5673at2759"/>
<evidence type="ECO:0000313" key="7">
    <source>
        <dbReference type="Proteomes" id="UP000320762"/>
    </source>
</evidence>
<evidence type="ECO:0000256" key="5">
    <source>
        <dbReference type="ARBA" id="ARBA00023186"/>
    </source>
</evidence>
<dbReference type="PANTHER" id="PTHR21013">
    <property type="entry name" value="ATP SYNTHASE MITOCHONDRIAL F1 COMPLEX ASSEMBLY FACTOR 2/ATP12 PROTEIN, MITOCHONDRIAL PRECURSOR"/>
    <property type="match status" value="1"/>
</dbReference>
<evidence type="ECO:0000256" key="2">
    <source>
        <dbReference type="ARBA" id="ARBA00008231"/>
    </source>
</evidence>
<comment type="caution">
    <text evidence="6">The sequence shown here is derived from an EMBL/GenBank/DDBJ whole genome shotgun (WGS) entry which is preliminary data.</text>
</comment>
<comment type="subcellular location">
    <subcellularLocation>
        <location evidence="1">Mitochondrion</location>
    </subcellularLocation>
</comment>
<dbReference type="SUPFAM" id="SSF160909">
    <property type="entry name" value="ATP12-like"/>
    <property type="match status" value="1"/>
</dbReference>
<evidence type="ECO:0000256" key="4">
    <source>
        <dbReference type="ARBA" id="ARBA00023128"/>
    </source>
</evidence>
<evidence type="ECO:0000313" key="6">
    <source>
        <dbReference type="EMBL" id="TRM61840.1"/>
    </source>
</evidence>
<accession>A0A550CAK9</accession>
<dbReference type="Pfam" id="PF07542">
    <property type="entry name" value="ATP12"/>
    <property type="match status" value="1"/>
</dbReference>
<dbReference type="EMBL" id="VDMD01000015">
    <property type="protein sequence ID" value="TRM61840.1"/>
    <property type="molecule type" value="Genomic_DNA"/>
</dbReference>
<dbReference type="InterPro" id="IPR011419">
    <property type="entry name" value="ATP12_ATP_synth-F1-assembly"/>
</dbReference>
<dbReference type="STRING" id="97359.A0A550CAK9"/>
<evidence type="ECO:0000256" key="3">
    <source>
        <dbReference type="ARBA" id="ARBA00022946"/>
    </source>
</evidence>
<keyword evidence="5" id="KW-0143">Chaperone</keyword>
<dbReference type="Gene3D" id="3.30.2180.10">
    <property type="entry name" value="ATP12-like"/>
    <property type="match status" value="1"/>
</dbReference>
<dbReference type="PANTHER" id="PTHR21013:SF10">
    <property type="entry name" value="ATP SYNTHASE MITOCHONDRIAL F1 COMPLEX ASSEMBLY FACTOR 2"/>
    <property type="match status" value="1"/>
</dbReference>
<sequence length="286" mass="32186">MLGFPCLRRVNVLGTARLGQRRCLATTPRLFAESAPVDGPAVTQTNKAEVTMKRFWKTVDVVERDGGYIVTLDSRALKTPSGHTLLLPRNKFAVASLIAAEWENQRTVIKPHALPITSLASRAIDAFRDATTRAEVQKSLLSYLHTDTICFHEDEPHQLVTLQKQHWDPLLDWARKSFGVDVRKAESLLSTSQPKETIDVLSRALEGFDEWELACTMERATHVTKSFIISMALVKRHLNVEQASNAAHVEVNSQIQRWGEVEDTHDVDFHDVRRQLGSAACLLMRV</sequence>
<keyword evidence="7" id="KW-1185">Reference proteome</keyword>
<proteinExistence type="inferred from homology"/>
<evidence type="ECO:0008006" key="8">
    <source>
        <dbReference type="Google" id="ProtNLM"/>
    </source>
</evidence>
<dbReference type="GO" id="GO:0005739">
    <property type="term" value="C:mitochondrion"/>
    <property type="evidence" value="ECO:0007669"/>
    <property type="project" value="UniProtKB-SubCell"/>
</dbReference>
<comment type="similarity">
    <text evidence="2">Belongs to the ATP12 family.</text>
</comment>
<dbReference type="Gene3D" id="1.10.3580.10">
    <property type="entry name" value="ATP12 ATPase"/>
    <property type="match status" value="1"/>
</dbReference>
<gene>
    <name evidence="6" type="ORF">BD626DRAFT_500687</name>
</gene>
<evidence type="ECO:0000256" key="1">
    <source>
        <dbReference type="ARBA" id="ARBA00004173"/>
    </source>
</evidence>
<keyword evidence="4" id="KW-0496">Mitochondrion</keyword>
<dbReference type="Proteomes" id="UP000320762">
    <property type="component" value="Unassembled WGS sequence"/>
</dbReference>
<organism evidence="6 7">
    <name type="scientific">Schizophyllum amplum</name>
    <dbReference type="NCBI Taxonomy" id="97359"/>
    <lineage>
        <taxon>Eukaryota</taxon>
        <taxon>Fungi</taxon>
        <taxon>Dikarya</taxon>
        <taxon>Basidiomycota</taxon>
        <taxon>Agaricomycotina</taxon>
        <taxon>Agaricomycetes</taxon>
        <taxon>Agaricomycetidae</taxon>
        <taxon>Agaricales</taxon>
        <taxon>Schizophyllaceae</taxon>
        <taxon>Schizophyllum</taxon>
    </lineage>
</organism>
<dbReference type="AlphaFoldDB" id="A0A550CAK9"/>
<keyword evidence="3" id="KW-0809">Transit peptide</keyword>
<dbReference type="GO" id="GO:0033615">
    <property type="term" value="P:mitochondrial proton-transporting ATP synthase complex assembly"/>
    <property type="evidence" value="ECO:0007669"/>
    <property type="project" value="TreeGrafter"/>
</dbReference>